<dbReference type="PANTHER" id="PTHR13245">
    <property type="entry name" value="RRP15-LIKE PROTEIN"/>
    <property type="match status" value="1"/>
</dbReference>
<evidence type="ECO:0000256" key="2">
    <source>
        <dbReference type="SAM" id="MobiDB-lite"/>
    </source>
</evidence>
<dbReference type="GO" id="GO:0000460">
    <property type="term" value="P:maturation of 5.8S rRNA"/>
    <property type="evidence" value="ECO:0007669"/>
    <property type="project" value="TreeGrafter"/>
</dbReference>
<dbReference type="OrthoDB" id="20949at2759"/>
<dbReference type="InParanoid" id="A0A1Q3BKJ1"/>
<sequence length="320" mass="35465">MVEEVHMPIAEKGLRKRNIGKKKGSKGRKKLKMLHGSGEKVKINKKMQKLFQKRARDYNSDDDVDDNQSAPVVRDENAPFINNKEEVGGDYSDAEEEDDVRDADTENEMSDNEEESEIQPGITRFTEGCRAFRLAFKGIITKSVADDGLGPVLSAHKKLVVEKLAEEEAERKVKGVAKKEKHLVGEKGHVKPLDYLDSHEKFLIGVATKGVVKLFNAVNKAQNAQKGLNPSGFKDEKVLRKRRKQAFFSELSKTSSPAADTLAKGSTSGSADGEGPAWAPLRDSYMLTNSKLKNWDKMPDTTVTNEIGKVVEEDSSSDDD</sequence>
<keyword evidence="4" id="KW-1185">Reference proteome</keyword>
<feature type="region of interest" description="Disordered" evidence="2">
    <location>
        <begin position="52"/>
        <end position="119"/>
    </location>
</feature>
<dbReference type="STRING" id="3775.A0A1Q3BKJ1"/>
<gene>
    <name evidence="3" type="ORF">CFOL_v3_11941</name>
</gene>
<comment type="caution">
    <text evidence="3">The sequence shown here is derived from an EMBL/GenBank/DDBJ whole genome shotgun (WGS) entry which is preliminary data.</text>
</comment>
<evidence type="ECO:0000256" key="1">
    <source>
        <dbReference type="ARBA" id="ARBA00007462"/>
    </source>
</evidence>
<dbReference type="PANTHER" id="PTHR13245:SF14">
    <property type="entry name" value="RRP15-LIKE PROTEIN"/>
    <property type="match status" value="1"/>
</dbReference>
<feature type="compositionally biased region" description="Basic and acidic residues" evidence="2">
    <location>
        <begin position="73"/>
        <end position="87"/>
    </location>
</feature>
<accession>A0A1Q3BKJ1</accession>
<dbReference type="EMBL" id="BDDD01000631">
    <property type="protein sequence ID" value="GAV68438.1"/>
    <property type="molecule type" value="Genomic_DNA"/>
</dbReference>
<name>A0A1Q3BKJ1_CEPFO</name>
<reference evidence="4" key="1">
    <citation type="submission" date="2016-04" db="EMBL/GenBank/DDBJ databases">
        <title>Cephalotus genome sequencing.</title>
        <authorList>
            <person name="Fukushima K."/>
            <person name="Hasebe M."/>
            <person name="Fang X."/>
        </authorList>
    </citation>
    <scope>NUCLEOTIDE SEQUENCE [LARGE SCALE GENOMIC DNA]</scope>
    <source>
        <strain evidence="4">cv. St1</strain>
    </source>
</reference>
<dbReference type="GO" id="GO:0030687">
    <property type="term" value="C:preribosome, large subunit precursor"/>
    <property type="evidence" value="ECO:0007669"/>
    <property type="project" value="TreeGrafter"/>
</dbReference>
<dbReference type="Pfam" id="PF07890">
    <property type="entry name" value="Rrp15p"/>
    <property type="match status" value="1"/>
</dbReference>
<proteinExistence type="inferred from homology"/>
<evidence type="ECO:0000313" key="3">
    <source>
        <dbReference type="EMBL" id="GAV68438.1"/>
    </source>
</evidence>
<feature type="compositionally biased region" description="Acidic residues" evidence="2">
    <location>
        <begin position="92"/>
        <end position="117"/>
    </location>
</feature>
<feature type="compositionally biased region" description="Polar residues" evidence="2">
    <location>
        <begin position="251"/>
        <end position="270"/>
    </location>
</feature>
<evidence type="ECO:0000313" key="4">
    <source>
        <dbReference type="Proteomes" id="UP000187406"/>
    </source>
</evidence>
<protein>
    <submittedName>
        <fullName evidence="3">Rrp15p domain-containing protein</fullName>
    </submittedName>
</protein>
<feature type="region of interest" description="Disordered" evidence="2">
    <location>
        <begin position="1"/>
        <end position="38"/>
    </location>
</feature>
<dbReference type="FunCoup" id="A0A1Q3BKJ1">
    <property type="interactions" value="1262"/>
</dbReference>
<dbReference type="AlphaFoldDB" id="A0A1Q3BKJ1"/>
<feature type="region of interest" description="Disordered" evidence="2">
    <location>
        <begin position="250"/>
        <end position="280"/>
    </location>
</feature>
<organism evidence="3 4">
    <name type="scientific">Cephalotus follicularis</name>
    <name type="common">Albany pitcher plant</name>
    <dbReference type="NCBI Taxonomy" id="3775"/>
    <lineage>
        <taxon>Eukaryota</taxon>
        <taxon>Viridiplantae</taxon>
        <taxon>Streptophyta</taxon>
        <taxon>Embryophyta</taxon>
        <taxon>Tracheophyta</taxon>
        <taxon>Spermatophyta</taxon>
        <taxon>Magnoliopsida</taxon>
        <taxon>eudicotyledons</taxon>
        <taxon>Gunneridae</taxon>
        <taxon>Pentapetalae</taxon>
        <taxon>rosids</taxon>
        <taxon>fabids</taxon>
        <taxon>Oxalidales</taxon>
        <taxon>Cephalotaceae</taxon>
        <taxon>Cephalotus</taxon>
    </lineage>
</organism>
<dbReference type="InterPro" id="IPR012459">
    <property type="entry name" value="Rrp15"/>
</dbReference>
<dbReference type="Proteomes" id="UP000187406">
    <property type="component" value="Unassembled WGS sequence"/>
</dbReference>
<feature type="compositionally biased region" description="Basic residues" evidence="2">
    <location>
        <begin position="14"/>
        <end position="33"/>
    </location>
</feature>
<comment type="similarity">
    <text evidence="1">Belongs to the RRP15 family.</text>
</comment>
<dbReference type="GO" id="GO:0000470">
    <property type="term" value="P:maturation of LSU-rRNA"/>
    <property type="evidence" value="ECO:0007669"/>
    <property type="project" value="TreeGrafter"/>
</dbReference>